<name>A0A1H8APN4_9BACT</name>
<feature type="binding site" evidence="7">
    <location>
        <position position="9"/>
    </location>
    <ligand>
        <name>a divalent metal cation</name>
        <dbReference type="ChEBI" id="CHEBI:60240"/>
    </ligand>
</feature>
<evidence type="ECO:0000313" key="10">
    <source>
        <dbReference type="EMBL" id="SEM72671.1"/>
    </source>
</evidence>
<dbReference type="PROSITE" id="PS01350">
    <property type="entry name" value="ISPF"/>
    <property type="match status" value="1"/>
</dbReference>
<dbReference type="HAMAP" id="MF_00107">
    <property type="entry name" value="IspF"/>
    <property type="match status" value="1"/>
</dbReference>
<dbReference type="Gene3D" id="3.30.1330.50">
    <property type="entry name" value="2-C-methyl-D-erythritol 2,4-cyclodiphosphate synthase"/>
    <property type="match status" value="1"/>
</dbReference>
<keyword evidence="5 7" id="KW-0414">Isoprene biosynthesis</keyword>
<keyword evidence="6 7" id="KW-0456">Lyase</keyword>
<evidence type="ECO:0000256" key="1">
    <source>
        <dbReference type="ARBA" id="ARBA00000200"/>
    </source>
</evidence>
<dbReference type="PANTHER" id="PTHR43181:SF1">
    <property type="entry name" value="2-C-METHYL-D-ERYTHRITOL 2,4-CYCLODIPHOSPHATE SYNTHASE, CHLOROPLASTIC"/>
    <property type="match status" value="1"/>
</dbReference>
<evidence type="ECO:0000256" key="2">
    <source>
        <dbReference type="ARBA" id="ARBA00004709"/>
    </source>
</evidence>
<comment type="catalytic activity">
    <reaction evidence="1 7 8">
        <text>4-CDP-2-C-methyl-D-erythritol 2-phosphate = 2-C-methyl-D-erythritol 2,4-cyclic diphosphate + CMP</text>
        <dbReference type="Rhea" id="RHEA:23864"/>
        <dbReference type="ChEBI" id="CHEBI:57919"/>
        <dbReference type="ChEBI" id="CHEBI:58483"/>
        <dbReference type="ChEBI" id="CHEBI:60377"/>
        <dbReference type="EC" id="4.6.1.12"/>
    </reaction>
</comment>
<feature type="binding site" evidence="7">
    <location>
        <position position="140"/>
    </location>
    <ligand>
        <name>4-CDP-2-C-methyl-D-erythritol 2-phosphate</name>
        <dbReference type="ChEBI" id="CHEBI:57919"/>
    </ligand>
</feature>
<evidence type="ECO:0000256" key="6">
    <source>
        <dbReference type="ARBA" id="ARBA00023239"/>
    </source>
</evidence>
<dbReference type="Pfam" id="PF02542">
    <property type="entry name" value="YgbB"/>
    <property type="match status" value="1"/>
</dbReference>
<comment type="cofactor">
    <cofactor evidence="7">
        <name>a divalent metal cation</name>
        <dbReference type="ChEBI" id="CHEBI:60240"/>
    </cofactor>
    <text evidence="7">Binds 1 divalent metal cation per subunit.</text>
</comment>
<evidence type="ECO:0000313" key="11">
    <source>
        <dbReference type="Proteomes" id="UP000198744"/>
    </source>
</evidence>
<protein>
    <recommendedName>
        <fullName evidence="3 7">2-C-methyl-D-erythritol 2,4-cyclodiphosphate synthase</fullName>
        <shortName evidence="7">MECDP-synthase</shortName>
        <shortName evidence="7">MECPP-synthase</shortName>
        <shortName evidence="7">MECPS</shortName>
        <ecNumber evidence="3 7">4.6.1.12</ecNumber>
    </recommendedName>
</protein>
<comment type="similarity">
    <text evidence="7 8">Belongs to the IspF family.</text>
</comment>
<evidence type="ECO:0000256" key="5">
    <source>
        <dbReference type="ARBA" id="ARBA00023229"/>
    </source>
</evidence>
<feature type="binding site" evidence="7">
    <location>
        <begin position="35"/>
        <end position="36"/>
    </location>
    <ligand>
        <name>4-CDP-2-C-methyl-D-erythritol 2-phosphate</name>
        <dbReference type="ChEBI" id="CHEBI:57919"/>
    </ligand>
</feature>
<dbReference type="EMBL" id="FOBS01000039">
    <property type="protein sequence ID" value="SEM72671.1"/>
    <property type="molecule type" value="Genomic_DNA"/>
</dbReference>
<dbReference type="Proteomes" id="UP000198744">
    <property type="component" value="Unassembled WGS sequence"/>
</dbReference>
<evidence type="ECO:0000256" key="8">
    <source>
        <dbReference type="RuleBase" id="RU004395"/>
    </source>
</evidence>
<feature type="binding site" evidence="7">
    <location>
        <begin position="57"/>
        <end position="59"/>
    </location>
    <ligand>
        <name>4-CDP-2-C-methyl-D-erythritol 2-phosphate</name>
        <dbReference type="ChEBI" id="CHEBI:57919"/>
    </ligand>
</feature>
<evidence type="ECO:0000259" key="9">
    <source>
        <dbReference type="Pfam" id="PF02542"/>
    </source>
</evidence>
<feature type="site" description="Transition state stabilizer" evidence="7">
    <location>
        <position position="35"/>
    </location>
</feature>
<dbReference type="AlphaFoldDB" id="A0A1H8APN4"/>
<feature type="domain" description="2-C-methyl-D-erythritol 2,4-cyclodiphosphate synthase" evidence="9">
    <location>
        <begin position="2"/>
        <end position="155"/>
    </location>
</feature>
<dbReference type="EC" id="4.6.1.12" evidence="3 7"/>
<evidence type="ECO:0000256" key="7">
    <source>
        <dbReference type="HAMAP-Rule" id="MF_00107"/>
    </source>
</evidence>
<dbReference type="InterPro" id="IPR036571">
    <property type="entry name" value="MECDP_synthase_sf"/>
</dbReference>
<reference evidence="10 11" key="1">
    <citation type="submission" date="2016-10" db="EMBL/GenBank/DDBJ databases">
        <authorList>
            <person name="de Groot N.N."/>
        </authorList>
    </citation>
    <scope>NUCLEOTIDE SEQUENCE [LARGE SCALE GENOMIC DNA]</scope>
    <source>
        <strain evidence="10 11">DSM 8423</strain>
    </source>
</reference>
<dbReference type="GO" id="GO:0016114">
    <property type="term" value="P:terpenoid biosynthetic process"/>
    <property type="evidence" value="ECO:0007669"/>
    <property type="project" value="InterPro"/>
</dbReference>
<comment type="function">
    <text evidence="7">Involved in the biosynthesis of isopentenyl diphosphate (IPP) and dimethylallyl diphosphate (DMAPP), two major building blocks of isoprenoid compounds. Catalyzes the conversion of 4-diphosphocytidyl-2-C-methyl-D-erythritol 2-phosphate (CDP-ME2P) to 2-C-methyl-D-erythritol 2,4-cyclodiphosphate (ME-CPP) with a corresponding release of cytidine 5-monophosphate (CMP).</text>
</comment>
<dbReference type="CDD" id="cd00554">
    <property type="entry name" value="MECDP_synthase"/>
    <property type="match status" value="1"/>
</dbReference>
<dbReference type="InterPro" id="IPR020555">
    <property type="entry name" value="MECDP_synthase_CS"/>
</dbReference>
<gene>
    <name evidence="7" type="primary">ispF</name>
    <name evidence="10" type="ORF">SAMN04489760_13919</name>
</gene>
<evidence type="ECO:0000256" key="4">
    <source>
        <dbReference type="ARBA" id="ARBA00022723"/>
    </source>
</evidence>
<feature type="binding site" evidence="7">
    <location>
        <begin position="62"/>
        <end position="66"/>
    </location>
    <ligand>
        <name>4-CDP-2-C-methyl-D-erythritol 2-phosphate</name>
        <dbReference type="ChEBI" id="CHEBI:57919"/>
    </ligand>
</feature>
<feature type="binding site" evidence="7">
    <location>
        <begin position="9"/>
        <end position="11"/>
    </location>
    <ligand>
        <name>4-CDP-2-C-methyl-D-erythritol 2-phosphate</name>
        <dbReference type="ChEBI" id="CHEBI:57919"/>
    </ligand>
</feature>
<dbReference type="STRING" id="43775.SAMN04489760_13919"/>
<feature type="binding site" evidence="7">
    <location>
        <position position="143"/>
    </location>
    <ligand>
        <name>4-CDP-2-C-methyl-D-erythritol 2-phosphate</name>
        <dbReference type="ChEBI" id="CHEBI:57919"/>
    </ligand>
</feature>
<feature type="binding site" evidence="7">
    <location>
        <position position="11"/>
    </location>
    <ligand>
        <name>a divalent metal cation</name>
        <dbReference type="ChEBI" id="CHEBI:60240"/>
    </ligand>
</feature>
<dbReference type="UniPathway" id="UPA00056">
    <property type="reaction ID" value="UER00095"/>
</dbReference>
<comment type="pathway">
    <text evidence="2 7">Isoprenoid biosynthesis; isopentenyl diphosphate biosynthesis via DXP pathway; isopentenyl diphosphate from 1-deoxy-D-xylulose 5-phosphate: step 4/6.</text>
</comment>
<organism evidence="10 11">
    <name type="scientific">Syntrophus gentianae</name>
    <dbReference type="NCBI Taxonomy" id="43775"/>
    <lineage>
        <taxon>Bacteria</taxon>
        <taxon>Pseudomonadati</taxon>
        <taxon>Thermodesulfobacteriota</taxon>
        <taxon>Syntrophia</taxon>
        <taxon>Syntrophales</taxon>
        <taxon>Syntrophaceae</taxon>
        <taxon>Syntrophus</taxon>
    </lineage>
</organism>
<feature type="site" description="Transition state stabilizer" evidence="7">
    <location>
        <position position="134"/>
    </location>
</feature>
<dbReference type="PANTHER" id="PTHR43181">
    <property type="entry name" value="2-C-METHYL-D-ERYTHRITOL 2,4-CYCLODIPHOSPHATE SYNTHASE, CHLOROPLASTIC"/>
    <property type="match status" value="1"/>
</dbReference>
<evidence type="ECO:0000256" key="3">
    <source>
        <dbReference type="ARBA" id="ARBA00012579"/>
    </source>
</evidence>
<dbReference type="GO" id="GO:0019288">
    <property type="term" value="P:isopentenyl diphosphate biosynthetic process, methylerythritol 4-phosphate pathway"/>
    <property type="evidence" value="ECO:0007669"/>
    <property type="project" value="UniProtKB-UniRule"/>
</dbReference>
<comment type="subunit">
    <text evidence="7">Homotrimer.</text>
</comment>
<dbReference type="SUPFAM" id="SSF69765">
    <property type="entry name" value="IpsF-like"/>
    <property type="match status" value="1"/>
</dbReference>
<dbReference type="GO" id="GO:0046872">
    <property type="term" value="F:metal ion binding"/>
    <property type="evidence" value="ECO:0007669"/>
    <property type="project" value="UniProtKB-KW"/>
</dbReference>
<keyword evidence="11" id="KW-1185">Reference proteome</keyword>
<dbReference type="GO" id="GO:0008685">
    <property type="term" value="F:2-C-methyl-D-erythritol 2,4-cyclodiphosphate synthase activity"/>
    <property type="evidence" value="ECO:0007669"/>
    <property type="project" value="UniProtKB-UniRule"/>
</dbReference>
<proteinExistence type="inferred from homology"/>
<sequence>MVRVGCGYDSHRWSRDRKLILGGIDIPHELGLIGHSDADALTHAICDALLGAIAEGDIGLHFPDSDPAFSGISSLKLLEIVHEMVTRKGFAIDYIDSTVILEKPRLRPYIADMRNRLADVLNLPSDRINIKAKTNEGMGFVGRQEGIAVLAVAAVKENFA</sequence>
<comment type="caution">
    <text evidence="7">Lacks conserved residue(s) required for the propagation of feature annotation.</text>
</comment>
<feature type="binding site" evidence="7">
    <location>
        <position position="43"/>
    </location>
    <ligand>
        <name>a divalent metal cation</name>
        <dbReference type="ChEBI" id="CHEBI:60240"/>
    </ligand>
</feature>
<dbReference type="InterPro" id="IPR003526">
    <property type="entry name" value="MECDP_synthase"/>
</dbReference>
<keyword evidence="4 7" id="KW-0479">Metal-binding</keyword>
<accession>A0A1H8APN4</accession>
<dbReference type="NCBIfam" id="TIGR00151">
    <property type="entry name" value="ispF"/>
    <property type="match status" value="1"/>
</dbReference>